<accession>A0AAE1P731</accession>
<proteinExistence type="predicted"/>
<comment type="caution">
    <text evidence="1">The sequence shown here is derived from an EMBL/GenBank/DDBJ whole genome shotgun (WGS) entry which is preliminary data.</text>
</comment>
<dbReference type="AlphaFoldDB" id="A0AAE1P731"/>
<gene>
    <name evidence="1" type="ORF">Pmani_025995</name>
</gene>
<keyword evidence="2" id="KW-1185">Reference proteome</keyword>
<name>A0AAE1P731_9EUCA</name>
<organism evidence="1 2">
    <name type="scientific">Petrolisthes manimaculis</name>
    <dbReference type="NCBI Taxonomy" id="1843537"/>
    <lineage>
        <taxon>Eukaryota</taxon>
        <taxon>Metazoa</taxon>
        <taxon>Ecdysozoa</taxon>
        <taxon>Arthropoda</taxon>
        <taxon>Crustacea</taxon>
        <taxon>Multicrustacea</taxon>
        <taxon>Malacostraca</taxon>
        <taxon>Eumalacostraca</taxon>
        <taxon>Eucarida</taxon>
        <taxon>Decapoda</taxon>
        <taxon>Pleocyemata</taxon>
        <taxon>Anomura</taxon>
        <taxon>Galatheoidea</taxon>
        <taxon>Porcellanidae</taxon>
        <taxon>Petrolisthes</taxon>
    </lineage>
</organism>
<sequence>MLGFPWSYENDCARQLTCPSVTPLLALCHLTGCLCPEGAEGAPKKAEKTLTKRLYPCTVYQKMQVFCTRILGSVDELAAMRDSFSKYYRGGLLLRVFVPKLNAHFEVKTAG</sequence>
<evidence type="ECO:0000313" key="1">
    <source>
        <dbReference type="EMBL" id="KAK4301882.1"/>
    </source>
</evidence>
<dbReference type="EMBL" id="JAWZYT010002815">
    <property type="protein sequence ID" value="KAK4301882.1"/>
    <property type="molecule type" value="Genomic_DNA"/>
</dbReference>
<dbReference type="Proteomes" id="UP001292094">
    <property type="component" value="Unassembled WGS sequence"/>
</dbReference>
<protein>
    <submittedName>
        <fullName evidence="1">Uncharacterized protein</fullName>
    </submittedName>
</protein>
<reference evidence="1" key="1">
    <citation type="submission" date="2023-11" db="EMBL/GenBank/DDBJ databases">
        <title>Genome assemblies of two species of porcelain crab, Petrolisthes cinctipes and Petrolisthes manimaculis (Anomura: Porcellanidae).</title>
        <authorList>
            <person name="Angst P."/>
        </authorList>
    </citation>
    <scope>NUCLEOTIDE SEQUENCE</scope>
    <source>
        <strain evidence="1">PB745_02</strain>
        <tissue evidence="1">Gill</tissue>
    </source>
</reference>
<evidence type="ECO:0000313" key="2">
    <source>
        <dbReference type="Proteomes" id="UP001292094"/>
    </source>
</evidence>